<proteinExistence type="predicted"/>
<dbReference type="SMART" id="SM00028">
    <property type="entry name" value="TPR"/>
    <property type="match status" value="3"/>
</dbReference>
<name>A0A239BTX9_9BACT</name>
<keyword evidence="5" id="KW-1185">Reference proteome</keyword>
<dbReference type="OrthoDB" id="5469953at2"/>
<protein>
    <submittedName>
        <fullName evidence="4">TPR repeat-containing protein</fullName>
    </submittedName>
</protein>
<dbReference type="PANTHER" id="PTHR44998:SF1">
    <property type="entry name" value="UDP-N-ACETYLGLUCOSAMINE--PEPTIDE N-ACETYLGLUCOSAMINYLTRANSFERASE 110 KDA SUBUNIT"/>
    <property type="match status" value="1"/>
</dbReference>
<feature type="repeat" description="TPR" evidence="3">
    <location>
        <begin position="210"/>
        <end position="243"/>
    </location>
</feature>
<accession>A0A239BTX9</accession>
<dbReference type="InterPro" id="IPR019734">
    <property type="entry name" value="TPR_rpt"/>
</dbReference>
<dbReference type="RefSeq" id="WP_089274978.1">
    <property type="nucleotide sequence ID" value="NZ_FZOC01000006.1"/>
</dbReference>
<dbReference type="Gene3D" id="1.25.40.10">
    <property type="entry name" value="Tetratricopeptide repeat domain"/>
    <property type="match status" value="1"/>
</dbReference>
<reference evidence="4 5" key="1">
    <citation type="submission" date="2017-06" db="EMBL/GenBank/DDBJ databases">
        <authorList>
            <person name="Kim H.J."/>
            <person name="Triplett B.A."/>
        </authorList>
    </citation>
    <scope>NUCLEOTIDE SEQUENCE [LARGE SCALE GENOMIC DNA]</scope>
    <source>
        <strain evidence="4 5">DSM 13116</strain>
    </source>
</reference>
<evidence type="ECO:0000313" key="5">
    <source>
        <dbReference type="Proteomes" id="UP000198324"/>
    </source>
</evidence>
<keyword evidence="1" id="KW-0677">Repeat</keyword>
<evidence type="ECO:0000256" key="3">
    <source>
        <dbReference type="PROSITE-ProRule" id="PRU00339"/>
    </source>
</evidence>
<dbReference type="EMBL" id="FZOC01000006">
    <property type="protein sequence ID" value="SNS10891.1"/>
    <property type="molecule type" value="Genomic_DNA"/>
</dbReference>
<dbReference type="InterPro" id="IPR011990">
    <property type="entry name" value="TPR-like_helical_dom_sf"/>
</dbReference>
<dbReference type="SUPFAM" id="SSF48452">
    <property type="entry name" value="TPR-like"/>
    <property type="match status" value="1"/>
</dbReference>
<dbReference type="InterPro" id="IPR013105">
    <property type="entry name" value="TPR_2"/>
</dbReference>
<dbReference type="PROSITE" id="PS50005">
    <property type="entry name" value="TPR"/>
    <property type="match status" value="1"/>
</dbReference>
<keyword evidence="2 3" id="KW-0802">TPR repeat</keyword>
<dbReference type="AlphaFoldDB" id="A0A239BTX9"/>
<dbReference type="PANTHER" id="PTHR44998">
    <property type="match status" value="1"/>
</dbReference>
<organism evidence="4 5">
    <name type="scientific">Humidesulfovibrio mexicanus</name>
    <dbReference type="NCBI Taxonomy" id="147047"/>
    <lineage>
        <taxon>Bacteria</taxon>
        <taxon>Pseudomonadati</taxon>
        <taxon>Thermodesulfobacteriota</taxon>
        <taxon>Desulfovibrionia</taxon>
        <taxon>Desulfovibrionales</taxon>
        <taxon>Desulfovibrionaceae</taxon>
        <taxon>Humidesulfovibrio</taxon>
    </lineage>
</organism>
<gene>
    <name evidence="4" type="ORF">SAMN04488503_2776</name>
</gene>
<sequence length="256" mass="29008">MSEPHAQEPHAQVYRPEGGKTIKGLFSTQTVEKVGTGTTQRKTISKMYWYCVQGDDGTVGVQALNKNMVPAGPSTQVPLDDFLAKYNPEPEMYLKTVFPKMRELASSVTRAEESRQRGALYSAQFEYENALSIDEENVRANFGLGLTYVERGETAKAQDILGRIVGLEAAFAPEHKHLFNEFGISLRKSRMVDQSIEYYTRALALTATDENLHYNVARAYFEKGDTEKCREHLSEALRLNPDHEEVKKFLEFLDKK</sequence>
<evidence type="ECO:0000256" key="1">
    <source>
        <dbReference type="ARBA" id="ARBA00022737"/>
    </source>
</evidence>
<dbReference type="Pfam" id="PF07719">
    <property type="entry name" value="TPR_2"/>
    <property type="match status" value="1"/>
</dbReference>
<dbReference type="Proteomes" id="UP000198324">
    <property type="component" value="Unassembled WGS sequence"/>
</dbReference>
<evidence type="ECO:0000313" key="4">
    <source>
        <dbReference type="EMBL" id="SNS10891.1"/>
    </source>
</evidence>
<evidence type="ECO:0000256" key="2">
    <source>
        <dbReference type="ARBA" id="ARBA00022803"/>
    </source>
</evidence>